<comment type="caution">
    <text evidence="2">The sequence shown here is derived from an EMBL/GenBank/DDBJ whole genome shotgun (WGS) entry which is preliminary data.</text>
</comment>
<dbReference type="EMBL" id="BLXT01008457">
    <property type="protein sequence ID" value="GFO49102.1"/>
    <property type="molecule type" value="Genomic_DNA"/>
</dbReference>
<reference evidence="2 3" key="1">
    <citation type="journal article" date="2021" name="Elife">
        <title>Chloroplast acquisition without the gene transfer in kleptoplastic sea slugs, Plakobranchus ocellatus.</title>
        <authorList>
            <person name="Maeda T."/>
            <person name="Takahashi S."/>
            <person name="Yoshida T."/>
            <person name="Shimamura S."/>
            <person name="Takaki Y."/>
            <person name="Nagai Y."/>
            <person name="Toyoda A."/>
            <person name="Suzuki Y."/>
            <person name="Arimoto A."/>
            <person name="Ishii H."/>
            <person name="Satoh N."/>
            <person name="Nishiyama T."/>
            <person name="Hasebe M."/>
            <person name="Maruyama T."/>
            <person name="Minagawa J."/>
            <person name="Obokata J."/>
            <person name="Shigenobu S."/>
        </authorList>
    </citation>
    <scope>NUCLEOTIDE SEQUENCE [LARGE SCALE GENOMIC DNA]</scope>
</reference>
<keyword evidence="3" id="KW-1185">Reference proteome</keyword>
<feature type="compositionally biased region" description="Polar residues" evidence="1">
    <location>
        <begin position="63"/>
        <end position="77"/>
    </location>
</feature>
<dbReference type="Proteomes" id="UP000735302">
    <property type="component" value="Unassembled WGS sequence"/>
</dbReference>
<feature type="region of interest" description="Disordered" evidence="1">
    <location>
        <begin position="62"/>
        <end position="103"/>
    </location>
</feature>
<protein>
    <submittedName>
        <fullName evidence="2">Uncharacterized protein</fullName>
    </submittedName>
</protein>
<name>A0AAV4DYK3_9GAST</name>
<proteinExistence type="predicted"/>
<gene>
    <name evidence="2" type="ORF">PoB_007560700</name>
</gene>
<evidence type="ECO:0000313" key="2">
    <source>
        <dbReference type="EMBL" id="GFO49102.1"/>
    </source>
</evidence>
<accession>A0AAV4DYK3</accession>
<evidence type="ECO:0000313" key="3">
    <source>
        <dbReference type="Proteomes" id="UP000735302"/>
    </source>
</evidence>
<evidence type="ECO:0000256" key="1">
    <source>
        <dbReference type="SAM" id="MobiDB-lite"/>
    </source>
</evidence>
<dbReference type="AlphaFoldDB" id="A0AAV4DYK3"/>
<sequence length="189" mass="21691">MDCFDIVKIVRGFILVYSPSTTRRSRYLGLAGFCLVRTIVKSLELTQEMPLQLSGRVHIRPTGLTSSHQSTPRSKYTSHVERQCHPVRGSPERTKRRSRSPVPRVETYTLDDDLEPPAAHGYPCRTRGLDWNHKTPLSLLTKVSIWFWLMTFYSWEAIQQWFPLASCWFVYGFSASLRLATNPQGSGDL</sequence>
<organism evidence="2 3">
    <name type="scientific">Plakobranchus ocellatus</name>
    <dbReference type="NCBI Taxonomy" id="259542"/>
    <lineage>
        <taxon>Eukaryota</taxon>
        <taxon>Metazoa</taxon>
        <taxon>Spiralia</taxon>
        <taxon>Lophotrochozoa</taxon>
        <taxon>Mollusca</taxon>
        <taxon>Gastropoda</taxon>
        <taxon>Heterobranchia</taxon>
        <taxon>Euthyneura</taxon>
        <taxon>Panpulmonata</taxon>
        <taxon>Sacoglossa</taxon>
        <taxon>Placobranchoidea</taxon>
        <taxon>Plakobranchidae</taxon>
        <taxon>Plakobranchus</taxon>
    </lineage>
</organism>